<dbReference type="SUPFAM" id="SSF111369">
    <property type="entry name" value="HlyD-like secretion proteins"/>
    <property type="match status" value="2"/>
</dbReference>
<evidence type="ECO:0000256" key="3">
    <source>
        <dbReference type="SAM" id="MobiDB-lite"/>
    </source>
</evidence>
<organism evidence="6 7">
    <name type="scientific">Candidatus Pantoea multigeneris</name>
    <dbReference type="NCBI Taxonomy" id="2608357"/>
    <lineage>
        <taxon>Bacteria</taxon>
        <taxon>Pseudomonadati</taxon>
        <taxon>Pseudomonadota</taxon>
        <taxon>Gammaproteobacteria</taxon>
        <taxon>Enterobacterales</taxon>
        <taxon>Erwiniaceae</taxon>
        <taxon>Pantoea</taxon>
    </lineage>
</organism>
<sequence length="371" mass="40460">MLQLSVSSSAPDAGTAPTPAPAKSKNRVLRIVVLALLAIAALVALWWFFFGRYSESTNDAYLQADSVTLAPKIAGNVSEVLVADNQQVKAGQPLVRINDDQYLAKVSEMQAMLLARQASIQRANADITRQQAEIEQAEAKQQSAQVQMHYAEHEFQRYQPLAATGAEAQEHLADLRRSRDQAKADYNANVAAVKAAAAQIQTLKAQISEDTAQLDSSKASLQQSSIDLHDTLITSPIDGVVGNRTVRVGQYVQPGTRLLTVVPTHDVYLVANFKETQMTRMRVGQPATLHVDADPDHDFTGVIESFSPGTGSQFALLPPENATGNFTKIIQRVPVRIRITDTSPARERLLPGMSVTVDVDTHHLQPDQTHE</sequence>
<keyword evidence="4" id="KW-1133">Transmembrane helix</keyword>
<evidence type="ECO:0000313" key="7">
    <source>
        <dbReference type="Proteomes" id="UP001515683"/>
    </source>
</evidence>
<dbReference type="PANTHER" id="PTHR30386">
    <property type="entry name" value="MEMBRANE FUSION SUBUNIT OF EMRAB-TOLC MULTIDRUG EFFLUX PUMP"/>
    <property type="match status" value="1"/>
</dbReference>
<keyword evidence="4" id="KW-0472">Membrane</keyword>
<protein>
    <submittedName>
        <fullName evidence="6">HlyD family secretion protein</fullName>
    </submittedName>
</protein>
<dbReference type="RefSeq" id="WP_167017176.1">
    <property type="nucleotide sequence ID" value="NZ_VWXF01000009.1"/>
</dbReference>
<reference evidence="6 7" key="1">
    <citation type="journal article" date="2019" name="bioRxiv">
        <title>Bacteria contribute to plant secondary compound degradation in a generalist herbivore system.</title>
        <authorList>
            <person name="Francoeur C.B."/>
            <person name="Khadempour L."/>
            <person name="Moreira-Soto R.D."/>
            <person name="Gotting K."/>
            <person name="Book A.J."/>
            <person name="Pinto-Tomas A.A."/>
            <person name="Keefover-Ring K."/>
            <person name="Currie C.R."/>
        </authorList>
    </citation>
    <scope>NUCLEOTIDE SEQUENCE [LARGE SCALE GENOMIC DNA]</scope>
    <source>
        <strain evidence="6">Acro-835</strain>
    </source>
</reference>
<feature type="transmembrane region" description="Helical" evidence="4">
    <location>
        <begin position="28"/>
        <end position="49"/>
    </location>
</feature>
<evidence type="ECO:0000256" key="2">
    <source>
        <dbReference type="SAM" id="Coils"/>
    </source>
</evidence>
<dbReference type="InterPro" id="IPR050739">
    <property type="entry name" value="MFP"/>
</dbReference>
<feature type="domain" description="Multidrug resistance protein MdtA-like barrel-sandwich hybrid" evidence="5">
    <location>
        <begin position="66"/>
        <end position="262"/>
    </location>
</feature>
<accession>A0ABX0RED1</accession>
<comment type="similarity">
    <text evidence="1">Belongs to the membrane fusion protein (MFP) (TC 8.A.1) family.</text>
</comment>
<feature type="region of interest" description="Disordered" evidence="3">
    <location>
        <begin position="1"/>
        <end position="22"/>
    </location>
</feature>
<keyword evidence="2" id="KW-0175">Coiled coil</keyword>
<name>A0ABX0RED1_9GAMM</name>
<proteinExistence type="inferred from homology"/>
<gene>
    <name evidence="6" type="ORF">F3J40_19230</name>
</gene>
<keyword evidence="7" id="KW-1185">Reference proteome</keyword>
<dbReference type="Pfam" id="PF25917">
    <property type="entry name" value="BSH_RND"/>
    <property type="match status" value="1"/>
</dbReference>
<evidence type="ECO:0000256" key="1">
    <source>
        <dbReference type="ARBA" id="ARBA00009477"/>
    </source>
</evidence>
<dbReference type="Proteomes" id="UP001515683">
    <property type="component" value="Unassembled WGS sequence"/>
</dbReference>
<evidence type="ECO:0000313" key="6">
    <source>
        <dbReference type="EMBL" id="NIF23715.1"/>
    </source>
</evidence>
<dbReference type="PANTHER" id="PTHR30386:SF24">
    <property type="entry name" value="MULTIDRUG RESISTANCE EFFLUX PUMP"/>
    <property type="match status" value="1"/>
</dbReference>
<dbReference type="PRINTS" id="PR01490">
    <property type="entry name" value="RTXTOXIND"/>
</dbReference>
<dbReference type="Gene3D" id="2.40.30.170">
    <property type="match status" value="1"/>
</dbReference>
<comment type="caution">
    <text evidence="6">The sequence shown here is derived from an EMBL/GenBank/DDBJ whole genome shotgun (WGS) entry which is preliminary data.</text>
</comment>
<dbReference type="InterPro" id="IPR058625">
    <property type="entry name" value="MdtA-like_BSH"/>
</dbReference>
<feature type="coiled-coil region" evidence="2">
    <location>
        <begin position="120"/>
        <end position="213"/>
    </location>
</feature>
<feature type="compositionally biased region" description="Low complexity" evidence="3">
    <location>
        <begin position="7"/>
        <end position="22"/>
    </location>
</feature>
<dbReference type="Gene3D" id="1.10.287.470">
    <property type="entry name" value="Helix hairpin bin"/>
    <property type="match status" value="2"/>
</dbReference>
<evidence type="ECO:0000256" key="4">
    <source>
        <dbReference type="SAM" id="Phobius"/>
    </source>
</evidence>
<evidence type="ECO:0000259" key="5">
    <source>
        <dbReference type="Pfam" id="PF25917"/>
    </source>
</evidence>
<dbReference type="Gene3D" id="2.40.50.100">
    <property type="match status" value="1"/>
</dbReference>
<keyword evidence="4" id="KW-0812">Transmembrane</keyword>
<dbReference type="EMBL" id="VWXF01000009">
    <property type="protein sequence ID" value="NIF23715.1"/>
    <property type="molecule type" value="Genomic_DNA"/>
</dbReference>